<dbReference type="FunFam" id="3.40.630.30:FF:000046">
    <property type="entry name" value="Dopamine N-acetyltransferase"/>
    <property type="match status" value="1"/>
</dbReference>
<comment type="catalytic activity">
    <reaction evidence="7">
        <text>serotonin + octadecanoyl-CoA = N-octadecanoyl-serotonin + CoA + H(+)</text>
        <dbReference type="Rhea" id="RHEA:51400"/>
        <dbReference type="ChEBI" id="CHEBI:15378"/>
        <dbReference type="ChEBI" id="CHEBI:57287"/>
        <dbReference type="ChEBI" id="CHEBI:57394"/>
        <dbReference type="ChEBI" id="CHEBI:134065"/>
        <dbReference type="ChEBI" id="CHEBI:350546"/>
    </reaction>
    <physiologicalReaction direction="left-to-right" evidence="7">
        <dbReference type="Rhea" id="RHEA:51401"/>
    </physiologicalReaction>
</comment>
<organism evidence="15">
    <name type="scientific">Thrips palmi</name>
    <name type="common">Melon thrips</name>
    <dbReference type="NCBI Taxonomy" id="161013"/>
    <lineage>
        <taxon>Eukaryota</taxon>
        <taxon>Metazoa</taxon>
        <taxon>Ecdysozoa</taxon>
        <taxon>Arthropoda</taxon>
        <taxon>Hexapoda</taxon>
        <taxon>Insecta</taxon>
        <taxon>Pterygota</taxon>
        <taxon>Neoptera</taxon>
        <taxon>Paraneoptera</taxon>
        <taxon>Thysanoptera</taxon>
        <taxon>Terebrantia</taxon>
        <taxon>Thripoidea</taxon>
        <taxon>Thripidae</taxon>
        <taxon>Thrips</taxon>
    </lineage>
</organism>
<evidence type="ECO:0000256" key="5">
    <source>
        <dbReference type="ARBA" id="ARBA00039114"/>
    </source>
</evidence>
<evidence type="ECO:0000256" key="11">
    <source>
        <dbReference type="ARBA" id="ARBA00052178"/>
    </source>
</evidence>
<evidence type="ECO:0000313" key="14">
    <source>
        <dbReference type="Proteomes" id="UP000515158"/>
    </source>
</evidence>
<dbReference type="Gene3D" id="3.40.630.30">
    <property type="match status" value="1"/>
</dbReference>
<evidence type="ECO:0000256" key="10">
    <source>
        <dbReference type="ARBA" id="ARBA00051823"/>
    </source>
</evidence>
<dbReference type="PANTHER" id="PTHR20905:SF1">
    <property type="entry name" value="AT07410P-RELATED"/>
    <property type="match status" value="1"/>
</dbReference>
<evidence type="ECO:0000256" key="4">
    <source>
        <dbReference type="ARBA" id="ARBA00038182"/>
    </source>
</evidence>
<evidence type="ECO:0000313" key="15">
    <source>
        <dbReference type="RefSeq" id="XP_034256331.1"/>
    </source>
</evidence>
<protein>
    <recommendedName>
        <fullName evidence="5">aralkylamine N-acetyltransferase</fullName>
        <ecNumber evidence="5">2.3.1.87</ecNumber>
    </recommendedName>
</protein>
<comment type="pathway">
    <text evidence="3">Aromatic compound metabolism; melatonin biosynthesis; melatonin from serotonin: step 1/2.</text>
</comment>
<dbReference type="RefSeq" id="XP_034256331.1">
    <property type="nucleotide sequence ID" value="XM_034400440.1"/>
</dbReference>
<evidence type="ECO:0000256" key="1">
    <source>
        <dbReference type="ARBA" id="ARBA00022679"/>
    </source>
</evidence>
<comment type="catalytic activity">
    <reaction evidence="12">
        <text>dopamine + hexadecanoyl-CoA = N-hexadecanoyl-dopamine + CoA + H(+)</text>
        <dbReference type="Rhea" id="RHEA:51376"/>
        <dbReference type="ChEBI" id="CHEBI:15378"/>
        <dbReference type="ChEBI" id="CHEBI:57287"/>
        <dbReference type="ChEBI" id="CHEBI:57379"/>
        <dbReference type="ChEBI" id="CHEBI:59905"/>
        <dbReference type="ChEBI" id="CHEBI:134058"/>
    </reaction>
    <physiologicalReaction direction="left-to-right" evidence="12">
        <dbReference type="Rhea" id="RHEA:51377"/>
    </physiologicalReaction>
</comment>
<keyword evidence="14" id="KW-1185">Reference proteome</keyword>
<dbReference type="InterPro" id="IPR016181">
    <property type="entry name" value="Acyl_CoA_acyltransferase"/>
</dbReference>
<dbReference type="OrthoDB" id="41532at2759"/>
<comment type="catalytic activity">
    <reaction evidence="6">
        <text>dopamine + (9Z)-octadecenoyl-CoA = N-(9Z-octadecanoyl)-dopamine + CoA + H(+)</text>
        <dbReference type="Rhea" id="RHEA:51380"/>
        <dbReference type="ChEBI" id="CHEBI:15378"/>
        <dbReference type="ChEBI" id="CHEBI:31883"/>
        <dbReference type="ChEBI" id="CHEBI:57287"/>
        <dbReference type="ChEBI" id="CHEBI:57387"/>
        <dbReference type="ChEBI" id="CHEBI:59905"/>
    </reaction>
    <physiologicalReaction direction="left-to-right" evidence="6">
        <dbReference type="Rhea" id="RHEA:51381"/>
    </physiologicalReaction>
</comment>
<dbReference type="PANTHER" id="PTHR20905">
    <property type="entry name" value="N-ACETYLTRANSFERASE-RELATED"/>
    <property type="match status" value="1"/>
</dbReference>
<accession>A0A6P9ALE2</accession>
<dbReference type="AlphaFoldDB" id="A0A6P9ALE2"/>
<dbReference type="GeneID" id="117654200"/>
<evidence type="ECO:0000256" key="2">
    <source>
        <dbReference type="ARBA" id="ARBA00023315"/>
    </source>
</evidence>
<reference evidence="15 16" key="1">
    <citation type="submission" date="2025-04" db="UniProtKB">
        <authorList>
            <consortium name="RefSeq"/>
        </authorList>
    </citation>
    <scope>IDENTIFICATION</scope>
    <source>
        <tissue evidence="15 16">Total insect</tissue>
    </source>
</reference>
<sequence length="219" mass="22913">MRVDVATEDDAEAVIDMLKKSFFPNEPLNASIGLVGADGGCPELEAYCRVAVPTGLSLCARAGPEAGADAEAVVGVILNEVIRRGEGPRPEDARVREGDSKFDKILAVNHAAEVAADVFAAHPDVQRALDVKILATDPTRTKSGIATALMARTLELARAQGLPLVRCVCSGAFSARVAERSGFSRLGGVAYDAFLGPDGAPVFSPPPPHTAITVWALRL</sequence>
<proteinExistence type="inferred from homology"/>
<evidence type="ECO:0000256" key="8">
    <source>
        <dbReference type="ARBA" id="ARBA00051284"/>
    </source>
</evidence>
<evidence type="ECO:0000256" key="6">
    <source>
        <dbReference type="ARBA" id="ARBA00050189"/>
    </source>
</evidence>
<dbReference type="KEGG" id="tpal:117654200"/>
<evidence type="ECO:0000313" key="16">
    <source>
        <dbReference type="RefSeq" id="XP_034256332.1"/>
    </source>
</evidence>
<keyword evidence="1" id="KW-0808">Transferase</keyword>
<dbReference type="SUPFAM" id="SSF55729">
    <property type="entry name" value="Acyl-CoA N-acyltransferases (Nat)"/>
    <property type="match status" value="1"/>
</dbReference>
<evidence type="ECO:0000256" key="12">
    <source>
        <dbReference type="ARBA" id="ARBA00052335"/>
    </source>
</evidence>
<name>A0A6P9ALE2_THRPL</name>
<keyword evidence="2" id="KW-0012">Acyltransferase</keyword>
<evidence type="ECO:0000256" key="3">
    <source>
        <dbReference type="ARBA" id="ARBA00037926"/>
    </source>
</evidence>
<dbReference type="GO" id="GO:0004059">
    <property type="term" value="F:aralkylamine N-acetyltransferase activity"/>
    <property type="evidence" value="ECO:0007669"/>
    <property type="project" value="UniProtKB-EC"/>
</dbReference>
<evidence type="ECO:0000256" key="9">
    <source>
        <dbReference type="ARBA" id="ARBA00051711"/>
    </source>
</evidence>
<dbReference type="Proteomes" id="UP000515158">
    <property type="component" value="Unplaced"/>
</dbReference>
<comment type="catalytic activity">
    <reaction evidence="11">
        <text>serotonin + hexadecanoyl-CoA = N-hexadecanoyl-serotonin + CoA + H(+)</text>
        <dbReference type="Rhea" id="RHEA:51384"/>
        <dbReference type="ChEBI" id="CHEBI:15378"/>
        <dbReference type="ChEBI" id="CHEBI:57287"/>
        <dbReference type="ChEBI" id="CHEBI:57379"/>
        <dbReference type="ChEBI" id="CHEBI:134059"/>
        <dbReference type="ChEBI" id="CHEBI:350546"/>
    </reaction>
    <physiologicalReaction direction="left-to-right" evidence="11">
        <dbReference type="Rhea" id="RHEA:51385"/>
    </physiologicalReaction>
</comment>
<comment type="catalytic activity">
    <reaction evidence="13">
        <text>serotonin + acetyl-CoA = N-acetylserotonin + CoA + H(+)</text>
        <dbReference type="Rhea" id="RHEA:25217"/>
        <dbReference type="ChEBI" id="CHEBI:15378"/>
        <dbReference type="ChEBI" id="CHEBI:17697"/>
        <dbReference type="ChEBI" id="CHEBI:57287"/>
        <dbReference type="ChEBI" id="CHEBI:57288"/>
        <dbReference type="ChEBI" id="CHEBI:350546"/>
        <dbReference type="EC" id="2.3.1.87"/>
    </reaction>
    <physiologicalReaction direction="left-to-right" evidence="13">
        <dbReference type="Rhea" id="RHEA:25218"/>
    </physiologicalReaction>
</comment>
<comment type="catalytic activity">
    <reaction evidence="8">
        <text>serotonin + (5Z,8Z,11Z,14Z)-eicosatetraenoyl-CoA = N-[(5Z,8Z,11Z,14Z)-eicosatetraenoyl]-serotonin + CoA + H(+)</text>
        <dbReference type="Rhea" id="RHEA:51396"/>
        <dbReference type="ChEBI" id="CHEBI:15378"/>
        <dbReference type="ChEBI" id="CHEBI:57287"/>
        <dbReference type="ChEBI" id="CHEBI:57368"/>
        <dbReference type="ChEBI" id="CHEBI:132255"/>
        <dbReference type="ChEBI" id="CHEBI:350546"/>
    </reaction>
    <physiologicalReaction direction="left-to-right" evidence="8">
        <dbReference type="Rhea" id="RHEA:51397"/>
    </physiologicalReaction>
</comment>
<dbReference type="RefSeq" id="XP_034256332.1">
    <property type="nucleotide sequence ID" value="XM_034400441.1"/>
</dbReference>
<dbReference type="EC" id="2.3.1.87" evidence="5"/>
<gene>
    <name evidence="15 16" type="primary">LOC117654200</name>
</gene>
<evidence type="ECO:0000256" key="13">
    <source>
        <dbReference type="ARBA" id="ARBA00052491"/>
    </source>
</evidence>
<comment type="catalytic activity">
    <reaction evidence="9">
        <text>dopamine + acetyl-CoA = N-acetyldopamine + CoA + H(+)</text>
        <dbReference type="Rhea" id="RHEA:51388"/>
        <dbReference type="ChEBI" id="CHEBI:15378"/>
        <dbReference type="ChEBI" id="CHEBI:57287"/>
        <dbReference type="ChEBI" id="CHEBI:57288"/>
        <dbReference type="ChEBI" id="CHEBI:59905"/>
        <dbReference type="ChEBI" id="CHEBI:125678"/>
    </reaction>
    <physiologicalReaction direction="left-to-right" evidence="9">
        <dbReference type="Rhea" id="RHEA:51389"/>
    </physiologicalReaction>
</comment>
<comment type="catalytic activity">
    <reaction evidence="10">
        <text>serotonin + (9Z)-octadecenoyl-CoA = N-(9Z-octadecenoyl)-serotonin + CoA + H(+)</text>
        <dbReference type="Rhea" id="RHEA:51392"/>
        <dbReference type="ChEBI" id="CHEBI:15378"/>
        <dbReference type="ChEBI" id="CHEBI:57287"/>
        <dbReference type="ChEBI" id="CHEBI:57387"/>
        <dbReference type="ChEBI" id="CHEBI:134064"/>
        <dbReference type="ChEBI" id="CHEBI:350546"/>
    </reaction>
    <physiologicalReaction direction="left-to-right" evidence="10">
        <dbReference type="Rhea" id="RHEA:51393"/>
    </physiologicalReaction>
</comment>
<comment type="similarity">
    <text evidence="4">Belongs to the acetyltransferase family. AANAT subfamily.</text>
</comment>
<evidence type="ECO:0000256" key="7">
    <source>
        <dbReference type="ARBA" id="ARBA00050849"/>
    </source>
</evidence>